<dbReference type="Gene3D" id="3.40.50.1000">
    <property type="entry name" value="HAD superfamily/HAD-like"/>
    <property type="match status" value="1"/>
</dbReference>
<keyword evidence="2" id="KW-0812">Transmembrane</keyword>
<dbReference type="InterPro" id="IPR023298">
    <property type="entry name" value="ATPase_P-typ_TM_dom_sf"/>
</dbReference>
<dbReference type="Gene3D" id="3.40.1110.10">
    <property type="entry name" value="Calcium-transporting ATPase, cytoplasmic domain N"/>
    <property type="match status" value="1"/>
</dbReference>
<dbReference type="SMART" id="SM00831">
    <property type="entry name" value="Cation_ATPase_N"/>
    <property type="match status" value="1"/>
</dbReference>
<dbReference type="InterPro" id="IPR004014">
    <property type="entry name" value="ATPase_P-typ_cation-transptr_N"/>
</dbReference>
<dbReference type="NCBIfam" id="TIGR01494">
    <property type="entry name" value="ATPase_P-type"/>
    <property type="match status" value="2"/>
</dbReference>
<evidence type="ECO:0000256" key="7">
    <source>
        <dbReference type="ARBA" id="ARBA00023136"/>
    </source>
</evidence>
<name>A0ABX1SL53_9PSEU</name>
<evidence type="ECO:0000256" key="6">
    <source>
        <dbReference type="ARBA" id="ARBA00022989"/>
    </source>
</evidence>
<dbReference type="InterPro" id="IPR023214">
    <property type="entry name" value="HAD_sf"/>
</dbReference>
<dbReference type="Pfam" id="PF13246">
    <property type="entry name" value="Cation_ATPase"/>
    <property type="match status" value="1"/>
</dbReference>
<dbReference type="InterPro" id="IPR001757">
    <property type="entry name" value="P_typ_ATPase"/>
</dbReference>
<dbReference type="SUPFAM" id="SSF81660">
    <property type="entry name" value="Metal cation-transporting ATPase, ATP-binding domain N"/>
    <property type="match status" value="1"/>
</dbReference>
<evidence type="ECO:0000313" key="11">
    <source>
        <dbReference type="EMBL" id="NMI01568.1"/>
    </source>
</evidence>
<keyword evidence="6" id="KW-1133">Transmembrane helix</keyword>
<dbReference type="PROSITE" id="PS00154">
    <property type="entry name" value="ATPASE_E1_E2"/>
    <property type="match status" value="1"/>
</dbReference>
<comment type="subcellular location">
    <subcellularLocation>
        <location evidence="1">Cell membrane</location>
        <topology evidence="1">Multi-pass membrane protein</topology>
    </subcellularLocation>
</comment>
<dbReference type="SUPFAM" id="SSF55008">
    <property type="entry name" value="HMA, heavy metal-associated domain"/>
    <property type="match status" value="1"/>
</dbReference>
<dbReference type="InterPro" id="IPR018303">
    <property type="entry name" value="ATPase_P-typ_P_site"/>
</dbReference>
<dbReference type="InterPro" id="IPR036412">
    <property type="entry name" value="HAD-like_sf"/>
</dbReference>
<reference evidence="11 12" key="1">
    <citation type="submission" date="2020-04" db="EMBL/GenBank/DDBJ databases">
        <authorList>
            <person name="Klaysubun C."/>
            <person name="Duangmal K."/>
            <person name="Lipun K."/>
        </authorList>
    </citation>
    <scope>NUCLEOTIDE SEQUENCE [LARGE SCALE GENOMIC DNA]</scope>
    <source>
        <strain evidence="11 12">K10HN5</strain>
    </source>
</reference>
<dbReference type="PRINTS" id="PR00120">
    <property type="entry name" value="HATPASE"/>
</dbReference>
<dbReference type="InterPro" id="IPR059000">
    <property type="entry name" value="ATPase_P-type_domA"/>
</dbReference>
<keyword evidence="12" id="KW-1185">Reference proteome</keyword>
<comment type="catalytic activity">
    <reaction evidence="8">
        <text>ATP + H2O = ADP + phosphate + H(+)</text>
        <dbReference type="Rhea" id="RHEA:13065"/>
        <dbReference type="ChEBI" id="CHEBI:15377"/>
        <dbReference type="ChEBI" id="CHEBI:15378"/>
        <dbReference type="ChEBI" id="CHEBI:30616"/>
        <dbReference type="ChEBI" id="CHEBI:43474"/>
        <dbReference type="ChEBI" id="CHEBI:456216"/>
    </reaction>
</comment>
<organism evidence="11 12">
    <name type="scientific">Pseudonocardia acidicola</name>
    <dbReference type="NCBI Taxonomy" id="2724939"/>
    <lineage>
        <taxon>Bacteria</taxon>
        <taxon>Bacillati</taxon>
        <taxon>Actinomycetota</taxon>
        <taxon>Actinomycetes</taxon>
        <taxon>Pseudonocardiales</taxon>
        <taxon>Pseudonocardiaceae</taxon>
        <taxon>Pseudonocardia</taxon>
    </lineage>
</organism>
<evidence type="ECO:0000256" key="1">
    <source>
        <dbReference type="ARBA" id="ARBA00004651"/>
    </source>
</evidence>
<dbReference type="SFLD" id="SFLDS00003">
    <property type="entry name" value="Haloacid_Dehalogenase"/>
    <property type="match status" value="1"/>
</dbReference>
<dbReference type="SUPFAM" id="SSF56784">
    <property type="entry name" value="HAD-like"/>
    <property type="match status" value="1"/>
</dbReference>
<evidence type="ECO:0000256" key="4">
    <source>
        <dbReference type="ARBA" id="ARBA00022840"/>
    </source>
</evidence>
<evidence type="ECO:0000313" key="12">
    <source>
        <dbReference type="Proteomes" id="UP000820669"/>
    </source>
</evidence>
<dbReference type="SFLD" id="SFLDF00027">
    <property type="entry name" value="p-type_atpase"/>
    <property type="match status" value="1"/>
</dbReference>
<evidence type="ECO:0000256" key="5">
    <source>
        <dbReference type="ARBA" id="ARBA00022967"/>
    </source>
</evidence>
<feature type="region of interest" description="Disordered" evidence="9">
    <location>
        <begin position="1461"/>
        <end position="1510"/>
    </location>
</feature>
<proteinExistence type="predicted"/>
<feature type="compositionally biased region" description="Low complexity" evidence="9">
    <location>
        <begin position="1485"/>
        <end position="1510"/>
    </location>
</feature>
<dbReference type="PRINTS" id="PR00119">
    <property type="entry name" value="CATATPASE"/>
</dbReference>
<sequence length="1510" mass="155303">MAPVALVRGAARLPDRALASVRGVVTEASEARPGGRQVRRTWTGHGRAHIELRAVQQPGREPLARAVEDGVRALDGVEWAEVNAALGRLIVACDDERVGLDELLEVVDAIEEAHGVGGERFPRDRAEYPADPQPLHRQIFMAGADAVGLGVAVGGWLLRLPRLPLEIATGVGLVDATPRLRGAISDRLGREPTDVGLGLANTLVQALGQGYLGLAVDLAYRTVVVREGTARLHAWEAREPDLCARPRGGAGPRSSARRPTPLPAAGIDRVTDGAAAAAGVLAAATFVLTRAPRRAVGVLAAGTPRAARLGREAFAAVLGRALAERGVVVMDPQVLRMLYRVDTVVIDADALLSGTASVASVTPVGGDATADELYVQVGGMFDPARPSGRAKLDGWALQPVEELPPGDRDRVREWLLPASGRQVCLGITQGTRVVGVAVAEPELDPLAEAVVAAARRAGRVVLAGAAEDVGDRLHVDQVERSSRLSATVRALQAEGRVVAVISPRPGAWHAAADLSVGVLRPDRPVPWSADLLLGPQLTEAVLLLEAAEEARRVAARSVRLSLYGSAAGVLLAFIGLSATSTRRAMLGVNVAAVGALASALWTGRELIVRPPPLPMDRTPWHALPPETVLARLGTSADGLTAAEAAQRRDGSQAAGEPTGIARASLEELGSPLTPALATGAGMAAAVGSITDSLLIGAVVVVNAMIGATQRVGADRALRRLVAVTSTRVRLYRDGEAGLATSDELVPGDVLELQAGDAVPADCRILEANTLEADESSLTGESMLVPKTATATPAATVADRHSMLYEGTVVAAGTARAVVVATGPHTQAGRGAWEAGTGRRPGGVETRLAELTRITIPITLGAGAALAAGGLLHGRGLQATVAEGVGLAVAAVPEGLPLVANAAQLAAARRLSRRGALIRHATSIEALGRVDVLCFDKTGTLTEGRIRLHAVSDAQNTAALPDLDDTHRRVLAAALRASPEYDDGRQAPHPTDRAVLDGGERAGVTRGETWSVVAELPFEPARGYHAAVGRSAHGAVLSVKGAPEVVLPRCTTWQHNGGSQLIDAATLRHLEDEIERLARRGYRVLAVAERAASDRTDLEDERVARLGFVGLVALADPVRPTAAAAVRDLRRGGVEIVMLTGDHPSTAESIAADLDLLDSRRVSTGTELDEMDDDALDAAIGRTAVFARVSPAQKVRIVRALHRTGRVVAVTGDGANDAPAIRLADVGVAVGHRATAAAREAADLVIADDRLETIVDALVEGRAVWGSVRDAISVLVGGNLGEILFTLLTGVLAPGGSALNARQLLLVNLLTDMLPSMALAVRPPLGKATETLLREGPDASLGATLNRDIVIRGATTAAAAGAAWLPARLTGTPSRAGTVALVALVGAQLGQTLVTGWRSPLVVGATVVSAAALVGVVQTPVVSRFFGSRPIGPGGWMIAIGSSVGASAVAAVASARIVPAPQPAAAPATDGARGSGVAAPDAIPQAVGAGNRRNGPRAGVPAGSSGAAAPR</sequence>
<dbReference type="Gene3D" id="1.20.1110.10">
    <property type="entry name" value="Calcium-transporting ATPase, transmembrane domain"/>
    <property type="match status" value="1"/>
</dbReference>
<evidence type="ECO:0000256" key="9">
    <source>
        <dbReference type="SAM" id="MobiDB-lite"/>
    </source>
</evidence>
<comment type="caution">
    <text evidence="11">The sequence shown here is derived from an EMBL/GenBank/DDBJ whole genome shotgun (WGS) entry which is preliminary data.</text>
</comment>
<dbReference type="SFLD" id="SFLDG00002">
    <property type="entry name" value="C1.7:_P-type_atpase_like"/>
    <property type="match status" value="1"/>
</dbReference>
<evidence type="ECO:0000256" key="8">
    <source>
        <dbReference type="ARBA" id="ARBA00049360"/>
    </source>
</evidence>
<dbReference type="SUPFAM" id="SSF81665">
    <property type="entry name" value="Calcium ATPase, transmembrane domain M"/>
    <property type="match status" value="1"/>
</dbReference>
<dbReference type="Pfam" id="PF00122">
    <property type="entry name" value="E1-E2_ATPase"/>
    <property type="match status" value="1"/>
</dbReference>
<keyword evidence="7" id="KW-0472">Membrane</keyword>
<evidence type="ECO:0000256" key="2">
    <source>
        <dbReference type="ARBA" id="ARBA00022692"/>
    </source>
</evidence>
<dbReference type="Gene3D" id="2.70.150.10">
    <property type="entry name" value="Calcium-transporting ATPase, cytoplasmic transduction domain A"/>
    <property type="match status" value="1"/>
</dbReference>
<dbReference type="EMBL" id="JAAXLA010000090">
    <property type="protein sequence ID" value="NMI01568.1"/>
    <property type="molecule type" value="Genomic_DNA"/>
</dbReference>
<dbReference type="SUPFAM" id="SSF81653">
    <property type="entry name" value="Calcium ATPase, transduction domain A"/>
    <property type="match status" value="1"/>
</dbReference>
<dbReference type="InterPro" id="IPR044492">
    <property type="entry name" value="P_typ_ATPase_HD_dom"/>
</dbReference>
<keyword evidence="4" id="KW-0067">ATP-binding</keyword>
<accession>A0ABX1SL53</accession>
<keyword evidence="3" id="KW-0547">Nucleotide-binding</keyword>
<dbReference type="InterPro" id="IPR036163">
    <property type="entry name" value="HMA_dom_sf"/>
</dbReference>
<dbReference type="InterPro" id="IPR023299">
    <property type="entry name" value="ATPase_P-typ_cyto_dom_N"/>
</dbReference>
<dbReference type="PANTHER" id="PTHR42861">
    <property type="entry name" value="CALCIUM-TRANSPORTING ATPASE"/>
    <property type="match status" value="1"/>
</dbReference>
<dbReference type="Gene3D" id="3.30.70.100">
    <property type="match status" value="1"/>
</dbReference>
<dbReference type="Pfam" id="PF00689">
    <property type="entry name" value="Cation_ATPase_C"/>
    <property type="match status" value="1"/>
</dbReference>
<evidence type="ECO:0000259" key="10">
    <source>
        <dbReference type="SMART" id="SM00831"/>
    </source>
</evidence>
<evidence type="ECO:0000256" key="3">
    <source>
        <dbReference type="ARBA" id="ARBA00022741"/>
    </source>
</evidence>
<dbReference type="RefSeq" id="WP_169385026.1">
    <property type="nucleotide sequence ID" value="NZ_JAAXLA010000090.1"/>
</dbReference>
<keyword evidence="5" id="KW-1278">Translocase</keyword>
<feature type="domain" description="Cation-transporting P-type ATPase N-terminal" evidence="10">
    <location>
        <begin position="619"/>
        <end position="688"/>
    </location>
</feature>
<dbReference type="Proteomes" id="UP000820669">
    <property type="component" value="Unassembled WGS sequence"/>
</dbReference>
<dbReference type="InterPro" id="IPR006068">
    <property type="entry name" value="ATPase_P-typ_cation-transptr_C"/>
</dbReference>
<protein>
    <submittedName>
        <fullName evidence="11">Cation-translocating P-type ATPase</fullName>
    </submittedName>
</protein>
<dbReference type="InterPro" id="IPR008250">
    <property type="entry name" value="ATPase_P-typ_transduc_dom_A_sf"/>
</dbReference>
<gene>
    <name evidence="11" type="ORF">HF526_30355</name>
</gene>